<accession>A0A2P5C3V5</accession>
<proteinExistence type="predicted"/>
<dbReference type="EMBL" id="JXTC01000417">
    <property type="protein sequence ID" value="PON55737.1"/>
    <property type="molecule type" value="Genomic_DNA"/>
</dbReference>
<dbReference type="InParanoid" id="A0A2P5C3V5"/>
<protein>
    <submittedName>
        <fullName evidence="1">Uncharacterized protein</fullName>
    </submittedName>
</protein>
<evidence type="ECO:0000313" key="2">
    <source>
        <dbReference type="Proteomes" id="UP000237000"/>
    </source>
</evidence>
<comment type="caution">
    <text evidence="1">The sequence shown here is derived from an EMBL/GenBank/DDBJ whole genome shotgun (WGS) entry which is preliminary data.</text>
</comment>
<sequence>IHKFQEKTKDFNGKISLYISNSQRFNGKHPNSLPPLSLVLPIIHMVAAPSLSIRCYYRASLSDFISLEYCELSPNGKLKKKKKKKSSQ</sequence>
<organism evidence="1 2">
    <name type="scientific">Trema orientale</name>
    <name type="common">Charcoal tree</name>
    <name type="synonym">Celtis orientalis</name>
    <dbReference type="NCBI Taxonomy" id="63057"/>
    <lineage>
        <taxon>Eukaryota</taxon>
        <taxon>Viridiplantae</taxon>
        <taxon>Streptophyta</taxon>
        <taxon>Embryophyta</taxon>
        <taxon>Tracheophyta</taxon>
        <taxon>Spermatophyta</taxon>
        <taxon>Magnoliopsida</taxon>
        <taxon>eudicotyledons</taxon>
        <taxon>Gunneridae</taxon>
        <taxon>Pentapetalae</taxon>
        <taxon>rosids</taxon>
        <taxon>fabids</taxon>
        <taxon>Rosales</taxon>
        <taxon>Cannabaceae</taxon>
        <taxon>Trema</taxon>
    </lineage>
</organism>
<evidence type="ECO:0000313" key="1">
    <source>
        <dbReference type="EMBL" id="PON55737.1"/>
    </source>
</evidence>
<reference evidence="2" key="1">
    <citation type="submission" date="2016-06" db="EMBL/GenBank/DDBJ databases">
        <title>Parallel loss of symbiosis genes in relatives of nitrogen-fixing non-legume Parasponia.</title>
        <authorList>
            <person name="Van Velzen R."/>
            <person name="Holmer R."/>
            <person name="Bu F."/>
            <person name="Rutten L."/>
            <person name="Van Zeijl A."/>
            <person name="Liu W."/>
            <person name="Santuari L."/>
            <person name="Cao Q."/>
            <person name="Sharma T."/>
            <person name="Shen D."/>
            <person name="Roswanjaya Y."/>
            <person name="Wardhani T."/>
            <person name="Kalhor M.S."/>
            <person name="Jansen J."/>
            <person name="Van den Hoogen J."/>
            <person name="Gungor B."/>
            <person name="Hartog M."/>
            <person name="Hontelez J."/>
            <person name="Verver J."/>
            <person name="Yang W.-C."/>
            <person name="Schijlen E."/>
            <person name="Repin R."/>
            <person name="Schilthuizen M."/>
            <person name="Schranz E."/>
            <person name="Heidstra R."/>
            <person name="Miyata K."/>
            <person name="Fedorova E."/>
            <person name="Kohlen W."/>
            <person name="Bisseling T."/>
            <person name="Smit S."/>
            <person name="Geurts R."/>
        </authorList>
    </citation>
    <scope>NUCLEOTIDE SEQUENCE [LARGE SCALE GENOMIC DNA]</scope>
    <source>
        <strain evidence="2">cv. RG33-2</strain>
    </source>
</reference>
<feature type="non-terminal residue" evidence="1">
    <location>
        <position position="1"/>
    </location>
</feature>
<dbReference type="Proteomes" id="UP000237000">
    <property type="component" value="Unassembled WGS sequence"/>
</dbReference>
<name>A0A2P5C3V5_TREOI</name>
<dbReference type="AlphaFoldDB" id="A0A2P5C3V5"/>
<gene>
    <name evidence="1" type="ORF">TorRG33x02_298660</name>
</gene>
<keyword evidence="2" id="KW-1185">Reference proteome</keyword>